<dbReference type="Pfam" id="PF01738">
    <property type="entry name" value="DLH"/>
    <property type="match status" value="1"/>
</dbReference>
<name>A0A521FQ23_9ACTN</name>
<dbReference type="InterPro" id="IPR002925">
    <property type="entry name" value="Dienelactn_hydro"/>
</dbReference>
<dbReference type="GO" id="GO:0016787">
    <property type="term" value="F:hydrolase activity"/>
    <property type="evidence" value="ECO:0007669"/>
    <property type="project" value="InterPro"/>
</dbReference>
<evidence type="ECO:0000259" key="1">
    <source>
        <dbReference type="Pfam" id="PF01738"/>
    </source>
</evidence>
<sequence>MRRPTHPRASVGGARAVAATPEAVLPTTAIPGGASAPELSAHLAVPPVGEGPWPGVVVVHEVFGLTDDVRQHADRLAAAGYLAVAPDLFSAGGAVRCLRSTFRALNRGEGPAFGDLEAARRFLAGRDDCTGRIGVLGFCMGGGFALMGATKGFDAAAPNYGFLPDDAERVLAGACPVVASYGRRDRALRGAADRLDRVLTGLGVEHDVKEYPDAGHSFLNRHNAGPFTALEKVLGVGYHEPSAEDAWARILRFLDRHLRAAS</sequence>
<evidence type="ECO:0000313" key="2">
    <source>
        <dbReference type="EMBL" id="SMO98184.1"/>
    </source>
</evidence>
<dbReference type="SUPFAM" id="SSF53474">
    <property type="entry name" value="alpha/beta-Hydrolases"/>
    <property type="match status" value="1"/>
</dbReference>
<keyword evidence="3" id="KW-1185">Reference proteome</keyword>
<dbReference type="EMBL" id="FXTJ01000012">
    <property type="protein sequence ID" value="SMO98184.1"/>
    <property type="molecule type" value="Genomic_DNA"/>
</dbReference>
<dbReference type="Gene3D" id="3.40.50.1820">
    <property type="entry name" value="alpha/beta hydrolase"/>
    <property type="match status" value="1"/>
</dbReference>
<protein>
    <submittedName>
        <fullName evidence="2">Carboxymethylenebutenolidase</fullName>
    </submittedName>
</protein>
<dbReference type="InterPro" id="IPR051049">
    <property type="entry name" value="Dienelactone_hydrolase-like"/>
</dbReference>
<evidence type="ECO:0000313" key="3">
    <source>
        <dbReference type="Proteomes" id="UP000317484"/>
    </source>
</evidence>
<reference evidence="2 3" key="1">
    <citation type="submission" date="2017-05" db="EMBL/GenBank/DDBJ databases">
        <authorList>
            <person name="Varghese N."/>
            <person name="Submissions S."/>
        </authorList>
    </citation>
    <scope>NUCLEOTIDE SEQUENCE [LARGE SCALE GENOMIC DNA]</scope>
    <source>
        <strain evidence="2 3">DSM 46834</strain>
    </source>
</reference>
<dbReference type="PANTHER" id="PTHR46623">
    <property type="entry name" value="CARBOXYMETHYLENEBUTENOLIDASE-RELATED"/>
    <property type="match status" value="1"/>
</dbReference>
<accession>A0A521FQ23</accession>
<feature type="domain" description="Dienelactone hydrolase" evidence="1">
    <location>
        <begin position="46"/>
        <end position="257"/>
    </location>
</feature>
<organism evidence="2 3">
    <name type="scientific">Geodermatophilus aquaeductus</name>
    <dbReference type="NCBI Taxonomy" id="1564161"/>
    <lineage>
        <taxon>Bacteria</taxon>
        <taxon>Bacillati</taxon>
        <taxon>Actinomycetota</taxon>
        <taxon>Actinomycetes</taxon>
        <taxon>Geodermatophilales</taxon>
        <taxon>Geodermatophilaceae</taxon>
        <taxon>Geodermatophilus</taxon>
    </lineage>
</organism>
<gene>
    <name evidence="2" type="ORF">SAMN06273567_112123</name>
</gene>
<proteinExistence type="predicted"/>
<dbReference type="AlphaFoldDB" id="A0A521FQ23"/>
<dbReference type="Proteomes" id="UP000317484">
    <property type="component" value="Unassembled WGS sequence"/>
</dbReference>
<dbReference type="InterPro" id="IPR029058">
    <property type="entry name" value="AB_hydrolase_fold"/>
</dbReference>
<dbReference type="PANTHER" id="PTHR46623:SF6">
    <property type="entry name" value="ALPHA_BETA-HYDROLASES SUPERFAMILY PROTEIN"/>
    <property type="match status" value="1"/>
</dbReference>